<feature type="signal peptide" evidence="1">
    <location>
        <begin position="1"/>
        <end position="19"/>
    </location>
</feature>
<dbReference type="InterPro" id="IPR032466">
    <property type="entry name" value="Metal_Hydrolase"/>
</dbReference>
<dbReference type="Gene3D" id="3.10.310.70">
    <property type="match status" value="1"/>
</dbReference>
<dbReference type="Gene3D" id="3.20.20.140">
    <property type="entry name" value="Metal-dependent hydrolases"/>
    <property type="match status" value="1"/>
</dbReference>
<proteinExistence type="predicted"/>
<keyword evidence="4" id="KW-1185">Reference proteome</keyword>
<evidence type="ECO:0000256" key="1">
    <source>
        <dbReference type="SAM" id="SignalP"/>
    </source>
</evidence>
<dbReference type="GO" id="GO:0016810">
    <property type="term" value="F:hydrolase activity, acting on carbon-nitrogen (but not peptide) bonds"/>
    <property type="evidence" value="ECO:0007669"/>
    <property type="project" value="InterPro"/>
</dbReference>
<dbReference type="CDD" id="cd01300">
    <property type="entry name" value="YtcJ_like"/>
    <property type="match status" value="1"/>
</dbReference>
<dbReference type="SUPFAM" id="SSF51338">
    <property type="entry name" value="Composite domain of metallo-dependent hydrolases"/>
    <property type="match status" value="1"/>
</dbReference>
<dbReference type="PANTHER" id="PTHR22642:SF2">
    <property type="entry name" value="PROTEIN LONG AFTER FAR-RED 3"/>
    <property type="match status" value="1"/>
</dbReference>
<sequence length="546" mass="58997">MLRTLLAAAAAVIAAPAAADTLVYNVDGVTIGEDGEVVRFNGLVFDDEGIITDLVTRGDDRPEVDYAVDGKGQVMLPGMIDAHVHVMDIGFAALTLDLSDTNSLEEALEKVRRFAEENPGRPWILGRGWNQEKWGLGRFPTAAELDSIVPDRPVWLERADNHANWANSLAMERAGITADTPDPEGGRIIRDESGTPSGVFVDNAIPLVGAVVPPPRPEDRDNAFAQAQQVLLGLGVTAVADMGTSVVDWMTYRRAGDTGGLRIRIMAYARGVEAMELIGGPGPTPWLYDDKLKLLGVKLYLDGALGSRGANLKESYADEPDTHGLPLLTPSQLRNLMSRAAMDGFQSAVHAIGDAANEDVLFAIEELSESYKGDRRWRIEHAQIVDPVDLERFGRHGAIASMQPLHQTSDMMMAEARLGEERLKGAYAWRSILEAGGRLAFGSDAPVEPADPFAGIAVAISRTDKNGRPFGGWRAEETVSREQALAGFTADAAYAGFAEGIFGRLLPGERADFLLVDRDPLLVSPSEIRETRIAQVWVGGLLVLEN</sequence>
<dbReference type="InterPro" id="IPR033932">
    <property type="entry name" value="YtcJ-like"/>
</dbReference>
<dbReference type="EMBL" id="JMIX01000006">
    <property type="protein sequence ID" value="KEO93385.1"/>
    <property type="molecule type" value="Genomic_DNA"/>
</dbReference>
<dbReference type="Gene3D" id="2.30.40.10">
    <property type="entry name" value="Urease, subunit C, domain 1"/>
    <property type="match status" value="1"/>
</dbReference>
<dbReference type="AlphaFoldDB" id="A0A074MKQ4"/>
<evidence type="ECO:0000313" key="3">
    <source>
        <dbReference type="EMBL" id="KEO93385.1"/>
    </source>
</evidence>
<protein>
    <submittedName>
        <fullName evidence="3">Metal-dependent hydrolase</fullName>
    </submittedName>
</protein>
<feature type="chain" id="PRO_5001697270" evidence="1">
    <location>
        <begin position="20"/>
        <end position="546"/>
    </location>
</feature>
<dbReference type="PANTHER" id="PTHR22642">
    <property type="entry name" value="IMIDAZOLONEPROPIONASE"/>
    <property type="match status" value="1"/>
</dbReference>
<organism evidence="3 4">
    <name type="scientific">Erythrobacter litoralis</name>
    <dbReference type="NCBI Taxonomy" id="39960"/>
    <lineage>
        <taxon>Bacteria</taxon>
        <taxon>Pseudomonadati</taxon>
        <taxon>Pseudomonadota</taxon>
        <taxon>Alphaproteobacteria</taxon>
        <taxon>Sphingomonadales</taxon>
        <taxon>Erythrobacteraceae</taxon>
        <taxon>Erythrobacter/Porphyrobacter group</taxon>
        <taxon>Erythrobacter</taxon>
    </lineage>
</organism>
<keyword evidence="3" id="KW-0378">Hydrolase</keyword>
<evidence type="ECO:0000259" key="2">
    <source>
        <dbReference type="Pfam" id="PF07969"/>
    </source>
</evidence>
<dbReference type="InterPro" id="IPR011059">
    <property type="entry name" value="Metal-dep_hydrolase_composite"/>
</dbReference>
<gene>
    <name evidence="3" type="ORF">EH32_11760</name>
</gene>
<keyword evidence="1" id="KW-0732">Signal</keyword>
<name>A0A074MKQ4_9SPHN</name>
<dbReference type="InterPro" id="IPR013108">
    <property type="entry name" value="Amidohydro_3"/>
</dbReference>
<reference evidence="3 4" key="1">
    <citation type="submission" date="2014-04" db="EMBL/GenBank/DDBJ databases">
        <title>A comprehensive comparison of genomes of Erythrobacter spp. Strains.</title>
        <authorList>
            <person name="Zheng Q."/>
        </authorList>
    </citation>
    <scope>NUCLEOTIDE SEQUENCE [LARGE SCALE GENOMIC DNA]</scope>
    <source>
        <strain evidence="3 4">DSM 8509</strain>
    </source>
</reference>
<feature type="domain" description="Amidohydrolase 3" evidence="2">
    <location>
        <begin position="68"/>
        <end position="542"/>
    </location>
</feature>
<dbReference type="OrthoDB" id="9811399at2"/>
<accession>A0A074MKQ4</accession>
<evidence type="ECO:0000313" key="4">
    <source>
        <dbReference type="Proteomes" id="UP000027866"/>
    </source>
</evidence>
<comment type="caution">
    <text evidence="3">The sequence shown here is derived from an EMBL/GenBank/DDBJ whole genome shotgun (WGS) entry which is preliminary data.</text>
</comment>
<dbReference type="SUPFAM" id="SSF51556">
    <property type="entry name" value="Metallo-dependent hydrolases"/>
    <property type="match status" value="1"/>
</dbReference>
<dbReference type="Proteomes" id="UP000027866">
    <property type="component" value="Unassembled WGS sequence"/>
</dbReference>
<dbReference type="Pfam" id="PF07969">
    <property type="entry name" value="Amidohydro_3"/>
    <property type="match status" value="1"/>
</dbReference>
<dbReference type="RefSeq" id="WP_034903747.1">
    <property type="nucleotide sequence ID" value="NZ_CP017057.1"/>
</dbReference>